<proteinExistence type="predicted"/>
<feature type="region of interest" description="Disordered" evidence="1">
    <location>
        <begin position="324"/>
        <end position="365"/>
    </location>
</feature>
<feature type="compositionally biased region" description="Basic residues" evidence="1">
    <location>
        <begin position="238"/>
        <end position="257"/>
    </location>
</feature>
<sequence>MAPTPDEDTRCGKSCGAQVSGWSRRRSRRSARGPPEVTGLFSTTTRSWRGRGSSTSSSSASSSTSSSSFSSSSSSSLPLQLMVVVVENRPIRKSMPTLTLDPPHFGRFRKQGENARSTLQARLTSMSAPLCSRCFRHTCSQMAALLADEAESPALLVHIVRGALSNAVWSPSVRQSTADLESGQIRCFVGSSARGEPGGRVLGLPGAELGRDRGPPQLRAAGAGDAGPPPRPGAPPGRQRRPARRAPGRGRRRHRASRSVTARGQIHRNLQWHVGRPRGRHRARWRRGRRTASYIILSSSSSSSSSSSCSHHWGGQVVWPRKTQARPAHNVQIVSDARHPRHYSPRSSASPAQARRQLSGHPGQK</sequence>
<feature type="compositionally biased region" description="Low complexity" evidence="1">
    <location>
        <begin position="345"/>
        <end position="357"/>
    </location>
</feature>
<evidence type="ECO:0000256" key="1">
    <source>
        <dbReference type="SAM" id="MobiDB-lite"/>
    </source>
</evidence>
<accession>A0ABN9RM40</accession>
<comment type="caution">
    <text evidence="2">The sequence shown here is derived from an EMBL/GenBank/DDBJ whole genome shotgun (WGS) entry which is preliminary data.</text>
</comment>
<reference evidence="2" key="1">
    <citation type="submission" date="2023-10" db="EMBL/GenBank/DDBJ databases">
        <authorList>
            <person name="Chen Y."/>
            <person name="Shah S."/>
            <person name="Dougan E. K."/>
            <person name="Thang M."/>
            <person name="Chan C."/>
        </authorList>
    </citation>
    <scope>NUCLEOTIDE SEQUENCE [LARGE SCALE GENOMIC DNA]</scope>
</reference>
<keyword evidence="3" id="KW-1185">Reference proteome</keyword>
<dbReference type="Proteomes" id="UP001189429">
    <property type="component" value="Unassembled WGS sequence"/>
</dbReference>
<organism evidence="2 3">
    <name type="scientific">Prorocentrum cordatum</name>
    <dbReference type="NCBI Taxonomy" id="2364126"/>
    <lineage>
        <taxon>Eukaryota</taxon>
        <taxon>Sar</taxon>
        <taxon>Alveolata</taxon>
        <taxon>Dinophyceae</taxon>
        <taxon>Prorocentrales</taxon>
        <taxon>Prorocentraceae</taxon>
        <taxon>Prorocentrum</taxon>
    </lineage>
</organism>
<dbReference type="EMBL" id="CAUYUJ010006957">
    <property type="protein sequence ID" value="CAK0819151.1"/>
    <property type="molecule type" value="Genomic_DNA"/>
</dbReference>
<feature type="non-terminal residue" evidence="2">
    <location>
        <position position="365"/>
    </location>
</feature>
<protein>
    <submittedName>
        <fullName evidence="2">Uncharacterized protein</fullName>
    </submittedName>
</protein>
<evidence type="ECO:0000313" key="2">
    <source>
        <dbReference type="EMBL" id="CAK0819151.1"/>
    </source>
</evidence>
<name>A0ABN9RM40_9DINO</name>
<feature type="region of interest" description="Disordered" evidence="1">
    <location>
        <begin position="1"/>
        <end position="74"/>
    </location>
</feature>
<feature type="region of interest" description="Disordered" evidence="1">
    <location>
        <begin position="190"/>
        <end position="287"/>
    </location>
</feature>
<feature type="compositionally biased region" description="Basic residues" evidence="1">
    <location>
        <begin position="275"/>
        <end position="287"/>
    </location>
</feature>
<gene>
    <name evidence="2" type="ORF">PCOR1329_LOCUS21212</name>
</gene>
<evidence type="ECO:0000313" key="3">
    <source>
        <dbReference type="Proteomes" id="UP001189429"/>
    </source>
</evidence>
<feature type="compositionally biased region" description="Low complexity" evidence="1">
    <location>
        <begin position="42"/>
        <end position="74"/>
    </location>
</feature>